<evidence type="ECO:0000259" key="12">
    <source>
        <dbReference type="PROSITE" id="PS51977"/>
    </source>
</evidence>
<dbReference type="SMART" id="SM00773">
    <property type="entry name" value="WGR"/>
    <property type="match status" value="1"/>
</dbReference>
<dbReference type="PANTHER" id="PTHR10459">
    <property type="entry name" value="DNA LIGASE"/>
    <property type="match status" value="1"/>
</dbReference>
<name>A0AAV6VS37_9ARAC</name>
<evidence type="ECO:0000256" key="3">
    <source>
        <dbReference type="ARBA" id="ARBA00022679"/>
    </source>
</evidence>
<feature type="domain" description="PARP alpha-helical" evidence="11">
    <location>
        <begin position="347"/>
        <end position="463"/>
    </location>
</feature>
<dbReference type="SMART" id="SM00678">
    <property type="entry name" value="WWE"/>
    <property type="match status" value="1"/>
</dbReference>
<keyword evidence="2 8" id="KW-0328">Glycosyltransferase</keyword>
<comment type="subcellular location">
    <subcellularLocation>
        <location evidence="1">Nucleus</location>
    </subcellularLocation>
</comment>
<dbReference type="Gene3D" id="2.20.140.10">
    <property type="entry name" value="WGR domain"/>
    <property type="match status" value="1"/>
</dbReference>
<dbReference type="GO" id="GO:0006302">
    <property type="term" value="P:double-strand break repair"/>
    <property type="evidence" value="ECO:0007669"/>
    <property type="project" value="TreeGrafter"/>
</dbReference>
<evidence type="ECO:0000313" key="13">
    <source>
        <dbReference type="EMBL" id="KAG8198281.1"/>
    </source>
</evidence>
<dbReference type="AlphaFoldDB" id="A0AAV6VS37"/>
<dbReference type="PANTHER" id="PTHR10459:SF60">
    <property type="entry name" value="POLY [ADP-RIBOSE] POLYMERASE 2"/>
    <property type="match status" value="1"/>
</dbReference>
<dbReference type="GO" id="GO:0070212">
    <property type="term" value="P:protein poly-ADP-ribosylation"/>
    <property type="evidence" value="ECO:0007669"/>
    <property type="project" value="TreeGrafter"/>
</dbReference>
<comment type="caution">
    <text evidence="13">The sequence shown here is derived from an EMBL/GenBank/DDBJ whole genome shotgun (WGS) entry which is preliminary data.</text>
</comment>
<dbReference type="Pfam" id="PF02825">
    <property type="entry name" value="WWE"/>
    <property type="match status" value="2"/>
</dbReference>
<comment type="catalytic activity">
    <reaction evidence="7">
        <text>NAD(+) + (ADP-D-ribosyl)n-acceptor = nicotinamide + (ADP-D-ribosyl)n+1-acceptor + H(+).</text>
        <dbReference type="EC" id="2.4.2.30"/>
    </reaction>
</comment>
<dbReference type="Pfam" id="PF02877">
    <property type="entry name" value="PARP_reg"/>
    <property type="match status" value="1"/>
</dbReference>
<keyword evidence="14" id="KW-1185">Reference proteome</keyword>
<reference evidence="13 14" key="1">
    <citation type="journal article" date="2022" name="Nat. Ecol. Evol.">
        <title>A masculinizing supergene underlies an exaggerated male reproductive morph in a spider.</title>
        <authorList>
            <person name="Hendrickx F."/>
            <person name="De Corte Z."/>
            <person name="Sonet G."/>
            <person name="Van Belleghem S.M."/>
            <person name="Kostlbacher S."/>
            <person name="Vangestel C."/>
        </authorList>
    </citation>
    <scope>NUCLEOTIDE SEQUENCE [LARGE SCALE GENOMIC DNA]</scope>
    <source>
        <strain evidence="13">W744_W776</strain>
    </source>
</reference>
<evidence type="ECO:0000259" key="10">
    <source>
        <dbReference type="PROSITE" id="PS51059"/>
    </source>
</evidence>
<dbReference type="GO" id="GO:0003950">
    <property type="term" value="F:NAD+ poly-ADP-ribosyltransferase activity"/>
    <property type="evidence" value="ECO:0007669"/>
    <property type="project" value="UniProtKB-UniRule"/>
</dbReference>
<keyword evidence="6" id="KW-0539">Nucleus</keyword>
<dbReference type="InterPro" id="IPR008893">
    <property type="entry name" value="WGR_domain"/>
</dbReference>
<feature type="domain" description="WWE" evidence="9">
    <location>
        <begin position="67"/>
        <end position="145"/>
    </location>
</feature>
<organism evidence="13 14">
    <name type="scientific">Oedothorax gibbosus</name>
    <dbReference type="NCBI Taxonomy" id="931172"/>
    <lineage>
        <taxon>Eukaryota</taxon>
        <taxon>Metazoa</taxon>
        <taxon>Ecdysozoa</taxon>
        <taxon>Arthropoda</taxon>
        <taxon>Chelicerata</taxon>
        <taxon>Arachnida</taxon>
        <taxon>Araneae</taxon>
        <taxon>Araneomorphae</taxon>
        <taxon>Entelegynae</taxon>
        <taxon>Araneoidea</taxon>
        <taxon>Linyphiidae</taxon>
        <taxon>Erigoninae</taxon>
        <taxon>Oedothorax</taxon>
    </lineage>
</organism>
<dbReference type="Pfam" id="PF05406">
    <property type="entry name" value="WGR"/>
    <property type="match status" value="1"/>
</dbReference>
<gene>
    <name evidence="13" type="ORF">JTE90_021535</name>
</gene>
<dbReference type="InterPro" id="IPR036616">
    <property type="entry name" value="Poly(ADP-ribose)pol_reg_dom_sf"/>
</dbReference>
<dbReference type="SUPFAM" id="SSF47587">
    <property type="entry name" value="Domain of poly(ADP-ribose) polymerase"/>
    <property type="match status" value="1"/>
</dbReference>
<dbReference type="PROSITE" id="PS51059">
    <property type="entry name" value="PARP_CATALYTIC"/>
    <property type="match status" value="1"/>
</dbReference>
<dbReference type="InterPro" id="IPR036930">
    <property type="entry name" value="WGR_dom_sf"/>
</dbReference>
<sequence>MSGDKMCSFIWQHQYHKNWVTYSEKESELLNKAARRWQKTVSLPSKDDKKKIIVYLDEMYQINQVSSISQPIRCLVYSDNFYSWLWKDDNDNWCSYRPTIVFFLEVAYQRKECIFRFYEQDDYFINLETFVQMNEHTNYTRSVLREKVDLILTVKRLNCALKNEQLKKMCSDEAVDFRKSCINLPSLSASICGTSSEIKLCDIPDGSFISVEEETELYFCSLPTDSMFPDRRDFHIYCEGGLAFSAILNLSCADYNHNKFCIIQLLKHNSKEEYGLWKRSGRVGTRGRMKIKSYKSDITEAKRNFEVTFYEKTKNRWENKNSFLQCPDKFDLLDIDQFPDTETNELAVDLDPSIESLLALICDKKTMAKFMKEMLFDPNLPLGKLTLKQIKQGYVALNKIAHAIACDDMGSALVKACSEFYTKIPHAFENKCPPLIRTKEDIQTKLTMLETLTNIRIATKSMNSEPEIIMHPLNKYYNSLKYELEPLKPYCNEYAAIEIFLKSTHGPTHMYQLDVVDIFKCHPKKQFSFNDIKNKILLWHGSRITNWAGILSRGLCIAPLEAPHTGCMFGKGLYFADVSSKSANYCHATRWDRKGLLLICEVSVGNQLQLTESDESLPKSLPACYDSVLGKGKIIPKNFQFGVLSSDAKEPIGELVEDSSTETCLNYNEYVVYDSELVKMKYLLRVEFKF</sequence>
<dbReference type="EMBL" id="JAFNEN010000041">
    <property type="protein sequence ID" value="KAG8198281.1"/>
    <property type="molecule type" value="Genomic_DNA"/>
</dbReference>
<feature type="domain" description="WGR" evidence="12">
    <location>
        <begin position="233"/>
        <end position="330"/>
    </location>
</feature>
<dbReference type="SUPFAM" id="SSF142921">
    <property type="entry name" value="WGR domain-like"/>
    <property type="match status" value="1"/>
</dbReference>
<keyword evidence="5 8" id="KW-0520">NAD</keyword>
<dbReference type="PROSITE" id="PS50918">
    <property type="entry name" value="WWE"/>
    <property type="match status" value="1"/>
</dbReference>
<dbReference type="CDD" id="cd01437">
    <property type="entry name" value="parp_like"/>
    <property type="match status" value="1"/>
</dbReference>
<evidence type="ECO:0000256" key="8">
    <source>
        <dbReference type="RuleBase" id="RU362114"/>
    </source>
</evidence>
<evidence type="ECO:0000256" key="6">
    <source>
        <dbReference type="ARBA" id="ARBA00023242"/>
    </source>
</evidence>
<dbReference type="InterPro" id="IPR018123">
    <property type="entry name" value="WWE-dom_subgr"/>
</dbReference>
<dbReference type="SUPFAM" id="SSF56399">
    <property type="entry name" value="ADP-ribosylation"/>
    <property type="match status" value="1"/>
</dbReference>
<dbReference type="InterPro" id="IPR012317">
    <property type="entry name" value="Poly(ADP-ribose)pol_cat_dom"/>
</dbReference>
<dbReference type="GO" id="GO:0008270">
    <property type="term" value="F:zinc ion binding"/>
    <property type="evidence" value="ECO:0007669"/>
    <property type="project" value="InterPro"/>
</dbReference>
<evidence type="ECO:0000256" key="1">
    <source>
        <dbReference type="ARBA" id="ARBA00004123"/>
    </source>
</evidence>
<dbReference type="InterPro" id="IPR004170">
    <property type="entry name" value="WWE_dom"/>
</dbReference>
<dbReference type="InterPro" id="IPR004102">
    <property type="entry name" value="Poly(ADP-ribose)pol_reg_dom"/>
</dbReference>
<dbReference type="PROSITE" id="PS51977">
    <property type="entry name" value="WGR"/>
    <property type="match status" value="1"/>
</dbReference>
<evidence type="ECO:0000259" key="9">
    <source>
        <dbReference type="PROSITE" id="PS50918"/>
    </source>
</evidence>
<dbReference type="GO" id="GO:0005730">
    <property type="term" value="C:nucleolus"/>
    <property type="evidence" value="ECO:0007669"/>
    <property type="project" value="TreeGrafter"/>
</dbReference>
<feature type="domain" description="PARP catalytic" evidence="10">
    <location>
        <begin position="471"/>
        <end position="690"/>
    </location>
</feature>
<keyword evidence="4" id="KW-0548">Nucleotidyltransferase</keyword>
<protein>
    <recommendedName>
        <fullName evidence="8">Poly [ADP-ribose] polymerase</fullName>
        <shortName evidence="8">PARP</shortName>
        <ecNumber evidence="8">2.4.2.-</ecNumber>
    </recommendedName>
</protein>
<dbReference type="SUPFAM" id="SSF117839">
    <property type="entry name" value="WWE domain"/>
    <property type="match status" value="2"/>
</dbReference>
<evidence type="ECO:0000256" key="7">
    <source>
        <dbReference type="ARBA" id="ARBA00033987"/>
    </source>
</evidence>
<dbReference type="EC" id="2.4.2.-" evidence="8"/>
<dbReference type="GO" id="GO:1990404">
    <property type="term" value="F:NAD+-protein mono-ADP-ribosyltransferase activity"/>
    <property type="evidence" value="ECO:0007669"/>
    <property type="project" value="TreeGrafter"/>
</dbReference>
<dbReference type="PROSITE" id="PS51060">
    <property type="entry name" value="PARP_ALPHA_HD"/>
    <property type="match status" value="1"/>
</dbReference>
<dbReference type="Pfam" id="PF00644">
    <property type="entry name" value="PARP"/>
    <property type="match status" value="1"/>
</dbReference>
<evidence type="ECO:0000256" key="5">
    <source>
        <dbReference type="ARBA" id="ARBA00023027"/>
    </source>
</evidence>
<proteinExistence type="predicted"/>
<dbReference type="Gene3D" id="3.90.228.10">
    <property type="match status" value="1"/>
</dbReference>
<dbReference type="Gene3D" id="3.30.720.50">
    <property type="match status" value="2"/>
</dbReference>
<dbReference type="Gene3D" id="1.20.142.10">
    <property type="entry name" value="Poly(ADP-ribose) polymerase, regulatory domain"/>
    <property type="match status" value="1"/>
</dbReference>
<evidence type="ECO:0000256" key="2">
    <source>
        <dbReference type="ARBA" id="ARBA00022676"/>
    </source>
</evidence>
<evidence type="ECO:0000259" key="11">
    <source>
        <dbReference type="PROSITE" id="PS51060"/>
    </source>
</evidence>
<dbReference type="InterPro" id="IPR037197">
    <property type="entry name" value="WWE_dom_sf"/>
</dbReference>
<evidence type="ECO:0000313" key="14">
    <source>
        <dbReference type="Proteomes" id="UP000827092"/>
    </source>
</evidence>
<keyword evidence="3 8" id="KW-0808">Transferase</keyword>
<accession>A0AAV6VS37</accession>
<evidence type="ECO:0000256" key="4">
    <source>
        <dbReference type="ARBA" id="ARBA00022695"/>
    </source>
</evidence>
<dbReference type="InterPro" id="IPR050800">
    <property type="entry name" value="ARTD/PARP"/>
</dbReference>
<dbReference type="GO" id="GO:0016779">
    <property type="term" value="F:nucleotidyltransferase activity"/>
    <property type="evidence" value="ECO:0007669"/>
    <property type="project" value="UniProtKB-KW"/>
</dbReference>
<dbReference type="Proteomes" id="UP000827092">
    <property type="component" value="Unassembled WGS sequence"/>
</dbReference>